<dbReference type="InterPro" id="IPR011992">
    <property type="entry name" value="EF-hand-dom_pair"/>
</dbReference>
<protein>
    <recommendedName>
        <fullName evidence="4">EF-hand domain-containing protein</fullName>
    </recommendedName>
</protein>
<gene>
    <name evidence="2" type="ORF">RHSIM_Rhsim01G0053500</name>
</gene>
<keyword evidence="3" id="KW-1185">Reference proteome</keyword>
<dbReference type="Proteomes" id="UP000626092">
    <property type="component" value="Unassembled WGS sequence"/>
</dbReference>
<dbReference type="AlphaFoldDB" id="A0A834LVQ2"/>
<name>A0A834LVQ2_RHOSS</name>
<evidence type="ECO:0000256" key="1">
    <source>
        <dbReference type="SAM" id="MobiDB-lite"/>
    </source>
</evidence>
<comment type="caution">
    <text evidence="2">The sequence shown here is derived from an EMBL/GenBank/DDBJ whole genome shotgun (WGS) entry which is preliminary data.</text>
</comment>
<proteinExistence type="predicted"/>
<dbReference type="EMBL" id="WJXA01000001">
    <property type="protein sequence ID" value="KAF7152442.1"/>
    <property type="molecule type" value="Genomic_DNA"/>
</dbReference>
<feature type="region of interest" description="Disordered" evidence="1">
    <location>
        <begin position="14"/>
        <end position="34"/>
    </location>
</feature>
<sequence>MLVRPRLISLVNISPPSSLPHTQQQPTRKPSSVSLGSLPCISGLLYLCYPVTPEEIEMMISEVDSDGNEHIDLNGWCAFVSEQGFYSLGSSIEAYFECSVIESQNEAQRIISLFILRLGETISSLSVLVVAGT</sequence>
<dbReference type="Gene3D" id="1.10.238.10">
    <property type="entry name" value="EF-hand"/>
    <property type="match status" value="1"/>
</dbReference>
<reference evidence="2" key="1">
    <citation type="submission" date="2019-11" db="EMBL/GenBank/DDBJ databases">
        <authorList>
            <person name="Liu Y."/>
            <person name="Hou J."/>
            <person name="Li T.-Q."/>
            <person name="Guan C.-H."/>
            <person name="Wu X."/>
            <person name="Wu H.-Z."/>
            <person name="Ling F."/>
            <person name="Zhang R."/>
            <person name="Shi X.-G."/>
            <person name="Ren J.-P."/>
            <person name="Chen E.-F."/>
            <person name="Sun J.-M."/>
        </authorList>
    </citation>
    <scope>NUCLEOTIDE SEQUENCE</scope>
    <source>
        <strain evidence="2">Adult_tree_wgs_1</strain>
        <tissue evidence="2">Leaves</tissue>
    </source>
</reference>
<evidence type="ECO:0000313" key="3">
    <source>
        <dbReference type="Proteomes" id="UP000626092"/>
    </source>
</evidence>
<evidence type="ECO:0008006" key="4">
    <source>
        <dbReference type="Google" id="ProtNLM"/>
    </source>
</evidence>
<organism evidence="2 3">
    <name type="scientific">Rhododendron simsii</name>
    <name type="common">Sims's rhododendron</name>
    <dbReference type="NCBI Taxonomy" id="118357"/>
    <lineage>
        <taxon>Eukaryota</taxon>
        <taxon>Viridiplantae</taxon>
        <taxon>Streptophyta</taxon>
        <taxon>Embryophyta</taxon>
        <taxon>Tracheophyta</taxon>
        <taxon>Spermatophyta</taxon>
        <taxon>Magnoliopsida</taxon>
        <taxon>eudicotyledons</taxon>
        <taxon>Gunneridae</taxon>
        <taxon>Pentapetalae</taxon>
        <taxon>asterids</taxon>
        <taxon>Ericales</taxon>
        <taxon>Ericaceae</taxon>
        <taxon>Ericoideae</taxon>
        <taxon>Rhodoreae</taxon>
        <taxon>Rhododendron</taxon>
    </lineage>
</organism>
<accession>A0A834LVQ2</accession>
<evidence type="ECO:0000313" key="2">
    <source>
        <dbReference type="EMBL" id="KAF7152442.1"/>
    </source>
</evidence>
<dbReference type="SUPFAM" id="SSF47473">
    <property type="entry name" value="EF-hand"/>
    <property type="match status" value="1"/>
</dbReference>